<reference evidence="2" key="1">
    <citation type="submission" date="2020-06" db="EMBL/GenBank/DDBJ databases">
        <title>WGS assembly of Ceratodon purpureus strain R40.</title>
        <authorList>
            <person name="Carey S.B."/>
            <person name="Jenkins J."/>
            <person name="Shu S."/>
            <person name="Lovell J.T."/>
            <person name="Sreedasyam A."/>
            <person name="Maumus F."/>
            <person name="Tiley G.P."/>
            <person name="Fernandez-Pozo N."/>
            <person name="Barry K."/>
            <person name="Chen C."/>
            <person name="Wang M."/>
            <person name="Lipzen A."/>
            <person name="Daum C."/>
            <person name="Saski C.A."/>
            <person name="Payton A.C."/>
            <person name="Mcbreen J.C."/>
            <person name="Conrad R.E."/>
            <person name="Kollar L.M."/>
            <person name="Olsson S."/>
            <person name="Huttunen S."/>
            <person name="Landis J.B."/>
            <person name="Wickett N.J."/>
            <person name="Johnson M.G."/>
            <person name="Rensing S.A."/>
            <person name="Grimwood J."/>
            <person name="Schmutz J."/>
            <person name="Mcdaniel S.F."/>
        </authorList>
    </citation>
    <scope>NUCLEOTIDE SEQUENCE</scope>
    <source>
        <strain evidence="2">R40</strain>
    </source>
</reference>
<comment type="caution">
    <text evidence="2">The sequence shown here is derived from an EMBL/GenBank/DDBJ whole genome shotgun (WGS) entry which is preliminary data.</text>
</comment>
<accession>A0A8T0G547</accession>
<dbReference type="AlphaFoldDB" id="A0A8T0G547"/>
<evidence type="ECO:0000256" key="1">
    <source>
        <dbReference type="SAM" id="SignalP"/>
    </source>
</evidence>
<feature type="signal peptide" evidence="1">
    <location>
        <begin position="1"/>
        <end position="19"/>
    </location>
</feature>
<dbReference type="EMBL" id="CM026433">
    <property type="protein sequence ID" value="KAG0554406.1"/>
    <property type="molecule type" value="Genomic_DNA"/>
</dbReference>
<organism evidence="2 3">
    <name type="scientific">Ceratodon purpureus</name>
    <name type="common">Fire moss</name>
    <name type="synonym">Dicranum purpureum</name>
    <dbReference type="NCBI Taxonomy" id="3225"/>
    <lineage>
        <taxon>Eukaryota</taxon>
        <taxon>Viridiplantae</taxon>
        <taxon>Streptophyta</taxon>
        <taxon>Embryophyta</taxon>
        <taxon>Bryophyta</taxon>
        <taxon>Bryophytina</taxon>
        <taxon>Bryopsida</taxon>
        <taxon>Dicranidae</taxon>
        <taxon>Pseudoditrichales</taxon>
        <taxon>Ditrichaceae</taxon>
        <taxon>Ceratodon</taxon>
    </lineage>
</organism>
<keyword evidence="3" id="KW-1185">Reference proteome</keyword>
<keyword evidence="1" id="KW-0732">Signal</keyword>
<gene>
    <name evidence="2" type="ORF">KC19_12G089200</name>
</gene>
<evidence type="ECO:0000313" key="2">
    <source>
        <dbReference type="EMBL" id="KAG0554406.1"/>
    </source>
</evidence>
<name>A0A8T0G547_CERPU</name>
<sequence length="72" mass="8357">MKIILMLWMFDYSYQMADAFSIQITSYTLIASELGICSQPSDASTLSSCKLKIKPLWWVVSFHACFFLQIFF</sequence>
<evidence type="ECO:0000313" key="3">
    <source>
        <dbReference type="Proteomes" id="UP000822688"/>
    </source>
</evidence>
<proteinExistence type="predicted"/>
<dbReference type="Proteomes" id="UP000822688">
    <property type="component" value="Chromosome 12"/>
</dbReference>
<protein>
    <submittedName>
        <fullName evidence="2">Uncharacterized protein</fullName>
    </submittedName>
</protein>
<feature type="chain" id="PRO_5035812751" evidence="1">
    <location>
        <begin position="20"/>
        <end position="72"/>
    </location>
</feature>